<dbReference type="GO" id="GO:0005634">
    <property type="term" value="C:nucleus"/>
    <property type="evidence" value="ECO:0007669"/>
    <property type="project" value="TreeGrafter"/>
</dbReference>
<dbReference type="OrthoDB" id="8062037at2759"/>
<comment type="caution">
    <text evidence="6">The sequence shown here is derived from an EMBL/GenBank/DDBJ whole genome shotgun (WGS) entry which is preliminary data.</text>
</comment>
<evidence type="ECO:0000256" key="4">
    <source>
        <dbReference type="PROSITE-ProRule" id="PRU00175"/>
    </source>
</evidence>
<dbReference type="PANTHER" id="PTHR45931">
    <property type="entry name" value="SI:CH211-59O9.10"/>
    <property type="match status" value="1"/>
</dbReference>
<dbReference type="EMBL" id="JAGMUU010000060">
    <property type="protein sequence ID" value="KAH7110784.1"/>
    <property type="molecule type" value="Genomic_DNA"/>
</dbReference>
<evidence type="ECO:0000256" key="3">
    <source>
        <dbReference type="ARBA" id="ARBA00022833"/>
    </source>
</evidence>
<keyword evidence="2 4" id="KW-0863">Zinc-finger</keyword>
<dbReference type="PROSITE" id="PS50089">
    <property type="entry name" value="ZF_RING_2"/>
    <property type="match status" value="1"/>
</dbReference>
<protein>
    <recommendedName>
        <fullName evidence="5">RING-type domain-containing protein</fullName>
    </recommendedName>
</protein>
<gene>
    <name evidence="6" type="ORF">B0J13DRAFT_407429</name>
</gene>
<dbReference type="AlphaFoldDB" id="A0A9P9D1A2"/>
<evidence type="ECO:0000259" key="5">
    <source>
        <dbReference type="PROSITE" id="PS50089"/>
    </source>
</evidence>
<dbReference type="Proteomes" id="UP000717696">
    <property type="component" value="Unassembled WGS sequence"/>
</dbReference>
<dbReference type="SMART" id="SM00184">
    <property type="entry name" value="RING"/>
    <property type="match status" value="1"/>
</dbReference>
<keyword evidence="3" id="KW-0862">Zinc</keyword>
<evidence type="ECO:0000313" key="6">
    <source>
        <dbReference type="EMBL" id="KAH7110784.1"/>
    </source>
</evidence>
<dbReference type="GO" id="GO:0006511">
    <property type="term" value="P:ubiquitin-dependent protein catabolic process"/>
    <property type="evidence" value="ECO:0007669"/>
    <property type="project" value="TreeGrafter"/>
</dbReference>
<organism evidence="6 7">
    <name type="scientific">Dactylonectria estremocensis</name>
    <dbReference type="NCBI Taxonomy" id="1079267"/>
    <lineage>
        <taxon>Eukaryota</taxon>
        <taxon>Fungi</taxon>
        <taxon>Dikarya</taxon>
        <taxon>Ascomycota</taxon>
        <taxon>Pezizomycotina</taxon>
        <taxon>Sordariomycetes</taxon>
        <taxon>Hypocreomycetidae</taxon>
        <taxon>Hypocreales</taxon>
        <taxon>Nectriaceae</taxon>
        <taxon>Dactylonectria</taxon>
    </lineage>
</organism>
<dbReference type="InterPro" id="IPR001841">
    <property type="entry name" value="Znf_RING"/>
</dbReference>
<reference evidence="6" key="1">
    <citation type="journal article" date="2021" name="Nat. Commun.">
        <title>Genetic determinants of endophytism in the Arabidopsis root mycobiome.</title>
        <authorList>
            <person name="Mesny F."/>
            <person name="Miyauchi S."/>
            <person name="Thiergart T."/>
            <person name="Pickel B."/>
            <person name="Atanasova L."/>
            <person name="Karlsson M."/>
            <person name="Huettel B."/>
            <person name="Barry K.W."/>
            <person name="Haridas S."/>
            <person name="Chen C."/>
            <person name="Bauer D."/>
            <person name="Andreopoulos W."/>
            <person name="Pangilinan J."/>
            <person name="LaButti K."/>
            <person name="Riley R."/>
            <person name="Lipzen A."/>
            <person name="Clum A."/>
            <person name="Drula E."/>
            <person name="Henrissat B."/>
            <person name="Kohler A."/>
            <person name="Grigoriev I.V."/>
            <person name="Martin F.M."/>
            <person name="Hacquard S."/>
        </authorList>
    </citation>
    <scope>NUCLEOTIDE SEQUENCE</scope>
    <source>
        <strain evidence="6">MPI-CAGE-AT-0021</strain>
    </source>
</reference>
<dbReference type="InterPro" id="IPR013083">
    <property type="entry name" value="Znf_RING/FYVE/PHD"/>
</dbReference>
<dbReference type="GO" id="GO:0008270">
    <property type="term" value="F:zinc ion binding"/>
    <property type="evidence" value="ECO:0007669"/>
    <property type="project" value="UniProtKB-KW"/>
</dbReference>
<keyword evidence="7" id="KW-1185">Reference proteome</keyword>
<dbReference type="InterPro" id="IPR051834">
    <property type="entry name" value="RING_finger_E3_ligase"/>
</dbReference>
<evidence type="ECO:0000256" key="1">
    <source>
        <dbReference type="ARBA" id="ARBA00022723"/>
    </source>
</evidence>
<dbReference type="Gene3D" id="3.30.40.10">
    <property type="entry name" value="Zinc/RING finger domain, C3HC4 (zinc finger)"/>
    <property type="match status" value="1"/>
</dbReference>
<dbReference type="SUPFAM" id="SSF57850">
    <property type="entry name" value="RING/U-box"/>
    <property type="match status" value="1"/>
</dbReference>
<accession>A0A9P9D1A2</accession>
<evidence type="ECO:0000313" key="7">
    <source>
        <dbReference type="Proteomes" id="UP000717696"/>
    </source>
</evidence>
<evidence type="ECO:0000256" key="2">
    <source>
        <dbReference type="ARBA" id="ARBA00022771"/>
    </source>
</evidence>
<feature type="non-terminal residue" evidence="6">
    <location>
        <position position="73"/>
    </location>
</feature>
<feature type="domain" description="RING-type" evidence="5">
    <location>
        <begin position="30"/>
        <end position="72"/>
    </location>
</feature>
<dbReference type="PANTHER" id="PTHR45931:SF3">
    <property type="entry name" value="RING ZINC FINGER-CONTAINING PROTEIN"/>
    <property type="match status" value="1"/>
</dbReference>
<dbReference type="Pfam" id="PF13639">
    <property type="entry name" value="zf-RING_2"/>
    <property type="match status" value="1"/>
</dbReference>
<sequence length="73" mass="8540">LDQVAQARIYKQWRAETNDAANIASGFDTCAICLEQMLDEDVIRHLRCGHFFHSSCFSQWFFRRHDTCPICKS</sequence>
<dbReference type="GO" id="GO:0061630">
    <property type="term" value="F:ubiquitin protein ligase activity"/>
    <property type="evidence" value="ECO:0007669"/>
    <property type="project" value="TreeGrafter"/>
</dbReference>
<feature type="non-terminal residue" evidence="6">
    <location>
        <position position="1"/>
    </location>
</feature>
<keyword evidence="1" id="KW-0479">Metal-binding</keyword>
<name>A0A9P9D1A2_9HYPO</name>
<proteinExistence type="predicted"/>